<dbReference type="PANTHER" id="PTHR47186">
    <property type="entry name" value="LEUCINE-RICH REPEAT-CONTAINING PROTEIN 57"/>
    <property type="match status" value="1"/>
</dbReference>
<dbReference type="Gene3D" id="3.80.10.10">
    <property type="entry name" value="Ribonuclease Inhibitor"/>
    <property type="match status" value="1"/>
</dbReference>
<evidence type="ECO:0000313" key="1">
    <source>
        <dbReference type="EMBL" id="RLM74625.1"/>
    </source>
</evidence>
<accession>A0A3L6Q7I5</accession>
<dbReference type="AlphaFoldDB" id="A0A3L6Q7I5"/>
<gene>
    <name evidence="1" type="ORF">C2845_PM15G08520</name>
</gene>
<keyword evidence="2" id="KW-1185">Reference proteome</keyword>
<dbReference type="InterPro" id="IPR032675">
    <property type="entry name" value="LRR_dom_sf"/>
</dbReference>
<reference evidence="2" key="1">
    <citation type="journal article" date="2019" name="Nat. Commun.">
        <title>The genome of broomcorn millet.</title>
        <authorList>
            <person name="Zou C."/>
            <person name="Miki D."/>
            <person name="Li D."/>
            <person name="Tang Q."/>
            <person name="Xiao L."/>
            <person name="Rajput S."/>
            <person name="Deng P."/>
            <person name="Jia W."/>
            <person name="Huang R."/>
            <person name="Zhang M."/>
            <person name="Sun Y."/>
            <person name="Hu J."/>
            <person name="Fu X."/>
            <person name="Schnable P.S."/>
            <person name="Li F."/>
            <person name="Zhang H."/>
            <person name="Feng B."/>
            <person name="Zhu X."/>
            <person name="Liu R."/>
            <person name="Schnable J.C."/>
            <person name="Zhu J.-K."/>
            <person name="Zhang H."/>
        </authorList>
    </citation>
    <scope>NUCLEOTIDE SEQUENCE [LARGE SCALE GENOMIC DNA]</scope>
</reference>
<sequence length="400" mass="44813">MTAEVKAERALQISLWVLDLRYTEWDDILSEENMDIMTNLRELNIEGFMCWQLIGSRLQGRLRYLQKLRIIKPTHKAETTSTDCSNSFVDKIDLEILDLSGNKDMENLPANLSMAKSLQMLILDGCDGLENVAVPDGLPSSLRSFSFDGYGPTTKWTSSFKLPHEFSEPKQPHDADKMGAKTSRISLQGCTQLENLFVRGLPNLVELDLSGSAIKVLDLQTMVVDVPELKRLFLLGCENLRAIIWGSDDSMKQLKLEEVCIDTRPKRTLGLTRPSLAQHKHFSLQLHVVLADARLGRSLYRLVDQRHCWGIHFNIHVTSSAEYAGGVQLEATVKEKTGPSNSPQHHVLASRFGDVTTEIGNNVPMLVFPQPPAQRSDCHNEISDGSRDWGGELVHITGEL</sequence>
<dbReference type="EMBL" id="PQIB02000013">
    <property type="protein sequence ID" value="RLM74625.1"/>
    <property type="molecule type" value="Genomic_DNA"/>
</dbReference>
<dbReference type="OrthoDB" id="676759at2759"/>
<name>A0A3L6Q7I5_PANMI</name>
<dbReference type="Proteomes" id="UP000275267">
    <property type="component" value="Unassembled WGS sequence"/>
</dbReference>
<proteinExistence type="predicted"/>
<evidence type="ECO:0000313" key="2">
    <source>
        <dbReference type="Proteomes" id="UP000275267"/>
    </source>
</evidence>
<dbReference type="STRING" id="4540.A0A3L6Q7I5"/>
<organism evidence="1 2">
    <name type="scientific">Panicum miliaceum</name>
    <name type="common">Proso millet</name>
    <name type="synonym">Broomcorn millet</name>
    <dbReference type="NCBI Taxonomy" id="4540"/>
    <lineage>
        <taxon>Eukaryota</taxon>
        <taxon>Viridiplantae</taxon>
        <taxon>Streptophyta</taxon>
        <taxon>Embryophyta</taxon>
        <taxon>Tracheophyta</taxon>
        <taxon>Spermatophyta</taxon>
        <taxon>Magnoliopsida</taxon>
        <taxon>Liliopsida</taxon>
        <taxon>Poales</taxon>
        <taxon>Poaceae</taxon>
        <taxon>PACMAD clade</taxon>
        <taxon>Panicoideae</taxon>
        <taxon>Panicodae</taxon>
        <taxon>Paniceae</taxon>
        <taxon>Panicinae</taxon>
        <taxon>Panicum</taxon>
        <taxon>Panicum sect. Panicum</taxon>
    </lineage>
</organism>
<dbReference type="PANTHER" id="PTHR47186:SF3">
    <property type="entry name" value="OS09G0267800 PROTEIN"/>
    <property type="match status" value="1"/>
</dbReference>
<dbReference type="SUPFAM" id="SSF52058">
    <property type="entry name" value="L domain-like"/>
    <property type="match status" value="1"/>
</dbReference>
<protein>
    <submittedName>
        <fullName evidence="1">Uncharacterized protein</fullName>
    </submittedName>
</protein>
<comment type="caution">
    <text evidence="1">The sequence shown here is derived from an EMBL/GenBank/DDBJ whole genome shotgun (WGS) entry which is preliminary data.</text>
</comment>